<feature type="domain" description="Toprim" evidence="2">
    <location>
        <begin position="308"/>
        <end position="400"/>
    </location>
</feature>
<name>A0A3P3DL58_9RHOB</name>
<dbReference type="EMBL" id="RRAZ01000013">
    <property type="protein sequence ID" value="RRH74476.1"/>
    <property type="molecule type" value="Genomic_DNA"/>
</dbReference>
<gene>
    <name evidence="4" type="ORF">EG244_10350</name>
</gene>
<dbReference type="AlphaFoldDB" id="A0A3P3DL58"/>
<protein>
    <submittedName>
        <fullName evidence="4">Uncharacterized protein</fullName>
    </submittedName>
</protein>
<evidence type="ECO:0000259" key="3">
    <source>
        <dbReference type="Pfam" id="PF23639"/>
    </source>
</evidence>
<dbReference type="Pfam" id="PF13362">
    <property type="entry name" value="Toprim_3"/>
    <property type="match status" value="1"/>
</dbReference>
<reference evidence="4 5" key="1">
    <citation type="submission" date="2018-11" db="EMBL/GenBank/DDBJ databases">
        <title>Gemmobacter sp. nov., YIM 102744-1 draft genome.</title>
        <authorList>
            <person name="Li G."/>
            <person name="Jiang Y."/>
        </authorList>
    </citation>
    <scope>NUCLEOTIDE SEQUENCE [LARGE SCALE GENOMIC DNA]</scope>
    <source>
        <strain evidence="4 5">YIM 102744-1</strain>
    </source>
</reference>
<evidence type="ECO:0000256" key="1">
    <source>
        <dbReference type="SAM" id="MobiDB-lite"/>
    </source>
</evidence>
<dbReference type="InterPro" id="IPR055570">
    <property type="entry name" value="DUF7146"/>
</dbReference>
<organism evidence="4 5">
    <name type="scientific">Falsigemmobacter faecalis</name>
    <dbReference type="NCBI Taxonomy" id="2488730"/>
    <lineage>
        <taxon>Bacteria</taxon>
        <taxon>Pseudomonadati</taxon>
        <taxon>Pseudomonadota</taxon>
        <taxon>Alphaproteobacteria</taxon>
        <taxon>Rhodobacterales</taxon>
        <taxon>Paracoccaceae</taxon>
        <taxon>Falsigemmobacter</taxon>
    </lineage>
</organism>
<feature type="domain" description="DUF7146" evidence="3">
    <location>
        <begin position="180"/>
        <end position="288"/>
    </location>
</feature>
<dbReference type="InterPro" id="IPR034154">
    <property type="entry name" value="TOPRIM_DnaG/twinkle"/>
</dbReference>
<keyword evidence="5" id="KW-1185">Reference proteome</keyword>
<dbReference type="CDD" id="cd01029">
    <property type="entry name" value="TOPRIM_primases"/>
    <property type="match status" value="1"/>
</dbReference>
<feature type="region of interest" description="Disordered" evidence="1">
    <location>
        <begin position="150"/>
        <end position="170"/>
    </location>
</feature>
<accession>A0A3P3DL58</accession>
<dbReference type="Pfam" id="PF23639">
    <property type="entry name" value="DUF7146"/>
    <property type="match status" value="1"/>
</dbReference>
<evidence type="ECO:0000313" key="5">
    <source>
        <dbReference type="Proteomes" id="UP000282125"/>
    </source>
</evidence>
<comment type="caution">
    <text evidence="4">The sequence shown here is derived from an EMBL/GenBank/DDBJ whole genome shotgun (WGS) entry which is preliminary data.</text>
</comment>
<evidence type="ECO:0000313" key="4">
    <source>
        <dbReference type="EMBL" id="RRH74476.1"/>
    </source>
</evidence>
<evidence type="ECO:0000259" key="2">
    <source>
        <dbReference type="Pfam" id="PF13362"/>
    </source>
</evidence>
<dbReference type="InterPro" id="IPR006171">
    <property type="entry name" value="TOPRIM_dom"/>
</dbReference>
<feature type="compositionally biased region" description="Basic and acidic residues" evidence="1">
    <location>
        <begin position="160"/>
        <end position="170"/>
    </location>
</feature>
<dbReference type="Proteomes" id="UP000282125">
    <property type="component" value="Unassembled WGS sequence"/>
</dbReference>
<proteinExistence type="predicted"/>
<sequence length="418" mass="47094">MKRQNPISHSLVQPSELHNPLWGLVPMRKWPGKDLIMAHAMTQSGFDRVKELAEGQWDSIIGSLYPSIAKAISRPGLARCACPVHHSTKGARADGFRVFDDFIKTGGGVCNTCGTFPTGIDLICFLEGQENNPKHALRILEEYFGLGRGEKVQRTAPQPRPKEPVYDERSDPEAIKKRLWLLNKIWDDSVPLSELPEDHHAIRYLTETRGADDLDLLAAQENMRFNERLFYEKVEDEENTPVYFPGLVSVMQTVDGEMAGLHRIYLDPKKPQKASVEKNKKILGRLEARLNGAVRINGRAPFTEHANVCEGIETAVAIAYSTGHSIFAAGYTTQMSKWMPPEGTRYVTVWADRDANEAGIRHALELKERLQDMGLKCRILVPDFLDTDKEDWNDVLLECGFEEIAEAYSGLSEQTEVY</sequence>